<dbReference type="OMA" id="CCENIES"/>
<evidence type="ECO:0000256" key="2">
    <source>
        <dbReference type="SAM" id="SignalP"/>
    </source>
</evidence>
<dbReference type="CTD" id="20237662"/>
<dbReference type="Proteomes" id="UP000030746">
    <property type="component" value="Unassembled WGS sequence"/>
</dbReference>
<dbReference type="HOGENOM" id="CLU_280941_0_0_1"/>
<accession>V4AYB8</accession>
<feature type="domain" description="IgGFc-binding protein N-terminal" evidence="3">
    <location>
        <begin position="122"/>
        <end position="384"/>
    </location>
</feature>
<keyword evidence="1" id="KW-0472">Membrane</keyword>
<sequence>MEFQIFLTIFNFIIIFQQVPMSYGGEFVLVCPEGDTEPATEYMLYITLPSNNAEIYVTAPLLGFDFGMFNNVSQSEIIEISLSSTYMLSGTGISNNTIYVTSTADVSVYVIARNGGDGYTPIPFQSLGKDHYIMTHCDEYNPCQFSVTAVNEDVQVEIILAISNGDSVTLNAVTYQTGDIISLSILGYQTLQIRCNSDLTGTLVISNKNVFVVGGGAVGMNISERHLVMEQIPPVQTFGREILTIPSKYTQSIGDNYCFLSSQPQTTIQIGGVVRRYLKTGGEWFTIRLNGTQFIFADKPILVMRITQTGTGDPITEWSTMLVMIPKDQFLVGGTQIVLFPGAQAISSLVISVVRSLNDTLYMNTDSQTDFTTIPGDELFIKYTSTISPADKQQVSKSNVRGMAVYYQVEANGYSVSLIGAMNFIITFSDCVASDTSIGDMVDNDCDGFIDEDVCPHDGAPADYVGKDCQQIVSGESDSFGLRFIAVFPEQMQIDLTGVTSLVFSTISTEEVTVRITTPRNTSILNVQIRMNVTTELAALHDLELSGSAISDKVMLIEASHEISAYTILDTKAVYKSSGAARLLPVEALGQEYYAVTVCESNSCQIQIIAAHPFTVVQVKLKLQDTSLTLEYGGKTYHHGDLISEYLHQYQVWQLQAPTIDITGSRITSNKPIAVFSGGQYTQFLTGQQDDLFIEQLHPVKSWGKTFALVQAPKAACLNLASRECDDIIRLISHQANTIINIRSHISSQEYSLEYPGHWVDVDLRNWAYIISSKPISVTHLLTGGIYYDGGMTVVSPISEFGQRDQITILNIANHEVELVLMTENKYQNEILLNGGNMVFTDTLDVNMTYFNTPVTPGSSAEITSQNATAVFGGFIFSYKTGAASYFFSLASHHSFINIGCEISEDSGGDGQDNDCDGRIDEEICDLTITPQDDDLDGLIDEDCIEIILPSSTSSTILSSAMESTVLETSASSEYLSASNSGYTTLVPTDSIFQHTMSTMTPALKLETSSVLVLTQDDSVCTCGCVTWSITTSLDAESLVEVTESIKTELIVDSTEMSKTVRKRTSAPDPRPSAQTVGYFGVAIISGIFIGIFILDAGALFTDLKMLVHVLKEAKRR</sequence>
<dbReference type="PANTHER" id="PTHR46534">
    <property type="entry name" value="IGGFC_BINDING DOMAIN-CONTAINING PROTEIN"/>
    <property type="match status" value="1"/>
</dbReference>
<organism evidence="4 5">
    <name type="scientific">Lottia gigantea</name>
    <name type="common">Giant owl limpet</name>
    <dbReference type="NCBI Taxonomy" id="225164"/>
    <lineage>
        <taxon>Eukaryota</taxon>
        <taxon>Metazoa</taxon>
        <taxon>Spiralia</taxon>
        <taxon>Lophotrochozoa</taxon>
        <taxon>Mollusca</taxon>
        <taxon>Gastropoda</taxon>
        <taxon>Patellogastropoda</taxon>
        <taxon>Lottioidea</taxon>
        <taxon>Lottiidae</taxon>
        <taxon>Lottia</taxon>
    </lineage>
</organism>
<name>V4AYB8_LOTGI</name>
<evidence type="ECO:0000313" key="5">
    <source>
        <dbReference type="Proteomes" id="UP000030746"/>
    </source>
</evidence>
<reference evidence="4 5" key="1">
    <citation type="journal article" date="2013" name="Nature">
        <title>Insights into bilaterian evolution from three spiralian genomes.</title>
        <authorList>
            <person name="Simakov O."/>
            <person name="Marletaz F."/>
            <person name="Cho S.J."/>
            <person name="Edsinger-Gonzales E."/>
            <person name="Havlak P."/>
            <person name="Hellsten U."/>
            <person name="Kuo D.H."/>
            <person name="Larsson T."/>
            <person name="Lv J."/>
            <person name="Arendt D."/>
            <person name="Savage R."/>
            <person name="Osoegawa K."/>
            <person name="de Jong P."/>
            <person name="Grimwood J."/>
            <person name="Chapman J.A."/>
            <person name="Shapiro H."/>
            <person name="Aerts A."/>
            <person name="Otillar R.P."/>
            <person name="Terry A.Y."/>
            <person name="Boore J.L."/>
            <person name="Grigoriev I.V."/>
            <person name="Lindberg D.R."/>
            <person name="Seaver E.C."/>
            <person name="Weisblat D.A."/>
            <person name="Putnam N.H."/>
            <person name="Rokhsar D.S."/>
        </authorList>
    </citation>
    <scope>NUCLEOTIDE SEQUENCE [LARGE SCALE GENOMIC DNA]</scope>
</reference>
<dbReference type="KEGG" id="lgi:LOTGIDRAFT_158272"/>
<evidence type="ECO:0000313" key="4">
    <source>
        <dbReference type="EMBL" id="ESP00046.1"/>
    </source>
</evidence>
<dbReference type="InterPro" id="IPR035234">
    <property type="entry name" value="IgGFc-bd_N"/>
</dbReference>
<dbReference type="EMBL" id="KB200869">
    <property type="protein sequence ID" value="ESP00046.1"/>
    <property type="molecule type" value="Genomic_DNA"/>
</dbReference>
<proteinExistence type="predicted"/>
<dbReference type="GeneID" id="20237662"/>
<protein>
    <recommendedName>
        <fullName evidence="3">IgGFc-binding protein N-terminal domain-containing protein</fullName>
    </recommendedName>
</protein>
<dbReference type="OrthoDB" id="6125693at2759"/>
<dbReference type="RefSeq" id="XP_009049237.1">
    <property type="nucleotide sequence ID" value="XM_009050989.1"/>
</dbReference>
<keyword evidence="1" id="KW-1133">Transmembrane helix</keyword>
<dbReference type="AlphaFoldDB" id="V4AYB8"/>
<feature type="chain" id="PRO_5004719065" description="IgGFc-binding protein N-terminal domain-containing protein" evidence="2">
    <location>
        <begin position="25"/>
        <end position="1117"/>
    </location>
</feature>
<keyword evidence="2" id="KW-0732">Signal</keyword>
<gene>
    <name evidence="4" type="ORF">LOTGIDRAFT_158272</name>
</gene>
<keyword evidence="1" id="KW-0812">Transmembrane</keyword>
<evidence type="ECO:0000259" key="3">
    <source>
        <dbReference type="Pfam" id="PF17517"/>
    </source>
</evidence>
<feature type="domain" description="IgGFc-binding protein N-terminal" evidence="3">
    <location>
        <begin position="582"/>
        <end position="842"/>
    </location>
</feature>
<feature type="signal peptide" evidence="2">
    <location>
        <begin position="1"/>
        <end position="24"/>
    </location>
</feature>
<evidence type="ECO:0000256" key="1">
    <source>
        <dbReference type="SAM" id="Phobius"/>
    </source>
</evidence>
<dbReference type="PANTHER" id="PTHR46534:SF1">
    <property type="entry name" value="IGGFC-BINDING PROTEIN N-TERMINAL DOMAIN-CONTAINING PROTEIN"/>
    <property type="match status" value="1"/>
</dbReference>
<dbReference type="Pfam" id="PF17517">
    <property type="entry name" value="IgGFc_binding"/>
    <property type="match status" value="2"/>
</dbReference>
<feature type="transmembrane region" description="Helical" evidence="1">
    <location>
        <begin position="1077"/>
        <end position="1102"/>
    </location>
</feature>
<keyword evidence="5" id="KW-1185">Reference proteome</keyword>